<dbReference type="PROSITE" id="PS50887">
    <property type="entry name" value="GGDEF"/>
    <property type="match status" value="1"/>
</dbReference>
<dbReference type="Proteomes" id="UP000538147">
    <property type="component" value="Unassembled WGS sequence"/>
</dbReference>
<dbReference type="Pfam" id="PF00990">
    <property type="entry name" value="GGDEF"/>
    <property type="match status" value="1"/>
</dbReference>
<dbReference type="EMBL" id="JACIIV010000003">
    <property type="protein sequence ID" value="MBB6226364.1"/>
    <property type="molecule type" value="Genomic_DNA"/>
</dbReference>
<dbReference type="InterPro" id="IPR050706">
    <property type="entry name" value="Cyclic-di-GMP_PDE-like"/>
</dbReference>
<dbReference type="Gene3D" id="3.40.50.2300">
    <property type="match status" value="1"/>
</dbReference>
<feature type="domain" description="GGDEF" evidence="2">
    <location>
        <begin position="172"/>
        <end position="319"/>
    </location>
</feature>
<dbReference type="InterPro" id="IPR029787">
    <property type="entry name" value="Nucleotide_cyclase"/>
</dbReference>
<gene>
    <name evidence="3" type="ORF">FHS79_000518</name>
</gene>
<dbReference type="InterPro" id="IPR011006">
    <property type="entry name" value="CheY-like_superfamily"/>
</dbReference>
<dbReference type="SUPFAM" id="SSF55073">
    <property type="entry name" value="Nucleotide cyclase"/>
    <property type="match status" value="1"/>
</dbReference>
<evidence type="ECO:0000259" key="2">
    <source>
        <dbReference type="PROSITE" id="PS50887"/>
    </source>
</evidence>
<comment type="caution">
    <text evidence="3">The sequence shown here is derived from an EMBL/GenBank/DDBJ whole genome shotgun (WGS) entry which is preliminary data.</text>
</comment>
<dbReference type="SMART" id="SM00267">
    <property type="entry name" value="GGDEF"/>
    <property type="match status" value="1"/>
</dbReference>
<protein>
    <submittedName>
        <fullName evidence="3">EAL domain-containing protein (Putative c-di-GMP-specific phosphodiesterase class I)/GGDEF domain-containing protein</fullName>
    </submittedName>
</protein>
<dbReference type="InterPro" id="IPR001633">
    <property type="entry name" value="EAL_dom"/>
</dbReference>
<dbReference type="InterPro" id="IPR035919">
    <property type="entry name" value="EAL_sf"/>
</dbReference>
<dbReference type="PANTHER" id="PTHR33121:SF79">
    <property type="entry name" value="CYCLIC DI-GMP PHOSPHODIESTERASE PDED-RELATED"/>
    <property type="match status" value="1"/>
</dbReference>
<proteinExistence type="predicted"/>
<sequence length="594" mass="62229">MQPADPVLVVSPRYAEDVAAVVNEAGFRAIPVRRPEESVAQIEAEPLRMVVVDARGALTQGLAIARALGPTVQARLGTLLMLLSRTDGDAALAAHDAGATSVLISPFGRDALVNALRLTARQAQRLADAAAAVGEGGEGGPEFGAQDRLTGLATGEQLERWLAGLLAAPLPQPMVVIALGVGRLAPINAAYGRDVADQVLSAVAERLTQIVAQRNSSAPRHELRLLARLAAAEFALGMATSAKLEDTETLAAAMSAALALPFVIGDHVIHLSGRAGIARMDTIGPMSSREMAATLLRRAASALAHARTQEAGTVSLFKLDPAGDPLTRMANLEADLHRAINEGGINLLFQPQMCLATGTIIAVEALVRWEHPVLGLLPAETVLETAASAELAVRLGRHIRARAMQQAARWTGALAGLSISVNVTAADLADPRFQQALEMALGNSGLARDRLVLEVTEGALIDDVRGAARMLEGLRASGLRVALDDFGTGFSSLSWLARLPIDTIKFDRSFTLGLTASARERLVVETLVSLSKRLGLSVVVEGVEDDAQMAAARHAGADSVQGYRVAPPLDVAALAGFVGTWTKASLAATSRRQL</sequence>
<dbReference type="Gene3D" id="3.20.20.450">
    <property type="entry name" value="EAL domain"/>
    <property type="match status" value="1"/>
</dbReference>
<evidence type="ECO:0000313" key="3">
    <source>
        <dbReference type="EMBL" id="MBB6226364.1"/>
    </source>
</evidence>
<dbReference type="PANTHER" id="PTHR33121">
    <property type="entry name" value="CYCLIC DI-GMP PHOSPHODIESTERASE PDEF"/>
    <property type="match status" value="1"/>
</dbReference>
<dbReference type="PROSITE" id="PS50883">
    <property type="entry name" value="EAL"/>
    <property type="match status" value="1"/>
</dbReference>
<accession>A0A841L1C5</accession>
<dbReference type="GO" id="GO:0071111">
    <property type="term" value="F:cyclic-guanylate-specific phosphodiesterase activity"/>
    <property type="evidence" value="ECO:0007669"/>
    <property type="project" value="InterPro"/>
</dbReference>
<organism evidence="3 4">
    <name type="scientific">Polymorphobacter multimanifer</name>
    <dbReference type="NCBI Taxonomy" id="1070431"/>
    <lineage>
        <taxon>Bacteria</taxon>
        <taxon>Pseudomonadati</taxon>
        <taxon>Pseudomonadota</taxon>
        <taxon>Alphaproteobacteria</taxon>
        <taxon>Sphingomonadales</taxon>
        <taxon>Sphingosinicellaceae</taxon>
        <taxon>Polymorphobacter</taxon>
    </lineage>
</organism>
<evidence type="ECO:0000313" key="4">
    <source>
        <dbReference type="Proteomes" id="UP000538147"/>
    </source>
</evidence>
<dbReference type="SUPFAM" id="SSF141868">
    <property type="entry name" value="EAL domain-like"/>
    <property type="match status" value="1"/>
</dbReference>
<dbReference type="SUPFAM" id="SSF52172">
    <property type="entry name" value="CheY-like"/>
    <property type="match status" value="1"/>
</dbReference>
<dbReference type="Gene3D" id="3.30.70.270">
    <property type="match status" value="1"/>
</dbReference>
<dbReference type="InterPro" id="IPR000160">
    <property type="entry name" value="GGDEF_dom"/>
</dbReference>
<keyword evidence="4" id="KW-1185">Reference proteome</keyword>
<dbReference type="RefSeq" id="WP_184194921.1">
    <property type="nucleotide sequence ID" value="NZ_JACIIV010000003.1"/>
</dbReference>
<dbReference type="SMART" id="SM00052">
    <property type="entry name" value="EAL"/>
    <property type="match status" value="1"/>
</dbReference>
<evidence type="ECO:0000259" key="1">
    <source>
        <dbReference type="PROSITE" id="PS50883"/>
    </source>
</evidence>
<dbReference type="Pfam" id="PF00563">
    <property type="entry name" value="EAL"/>
    <property type="match status" value="1"/>
</dbReference>
<feature type="domain" description="EAL" evidence="1">
    <location>
        <begin position="329"/>
        <end position="582"/>
    </location>
</feature>
<name>A0A841L1C5_9SPHN</name>
<dbReference type="InterPro" id="IPR043128">
    <property type="entry name" value="Rev_trsase/Diguanyl_cyclase"/>
</dbReference>
<dbReference type="AlphaFoldDB" id="A0A841L1C5"/>
<reference evidence="3 4" key="1">
    <citation type="submission" date="2020-08" db="EMBL/GenBank/DDBJ databases">
        <title>Genomic Encyclopedia of Type Strains, Phase IV (KMG-IV): sequencing the most valuable type-strain genomes for metagenomic binning, comparative biology and taxonomic classification.</title>
        <authorList>
            <person name="Goeker M."/>
        </authorList>
    </citation>
    <scope>NUCLEOTIDE SEQUENCE [LARGE SCALE GENOMIC DNA]</scope>
    <source>
        <strain evidence="3 4">DSM 102189</strain>
    </source>
</reference>
<dbReference type="CDD" id="cd01948">
    <property type="entry name" value="EAL"/>
    <property type="match status" value="1"/>
</dbReference>